<evidence type="ECO:0000256" key="1">
    <source>
        <dbReference type="SAM" id="Phobius"/>
    </source>
</evidence>
<accession>A0A1Y1UD54</accession>
<sequence>MTRITTVGGSGRPVNILLVGLGSIGSVYAFLLERSGRAKVTAIARSNYKLYAEHGITLKTIHGTFENWKPYRVFRSQEEALSGNVYYDYCLNCTKYLPDVITTPKLLAPAIASRKIGAWVLIQNGLGVEEELYQAVKDQDTPLISGVAWIGIMTSPDGRVVTWASKDTLVLGTYPPLRPPKESQDRQFTSEELSTRDDFAEIVRSGGGDVHTEDRITSIRYAKNVINCAWSTMEGLMRTTPHTLEDLDESHREPLKQFIREIVTTGFKSGLLDEDQLLYPDRSTTGTAEQLAARVWSSIYEASCQKYHVGAAPHRMSLLVDLEMGRPFEVEAIEGSVLKLAKEYGVSTPLLAYSYALLKGSQLETLRKLDGRGAKQ</sequence>
<evidence type="ECO:0000259" key="3">
    <source>
        <dbReference type="Pfam" id="PF08546"/>
    </source>
</evidence>
<keyword evidence="5" id="KW-1185">Reference proteome</keyword>
<feature type="domain" description="Ketopantoate reductase C-terminal" evidence="3">
    <location>
        <begin position="216"/>
        <end position="360"/>
    </location>
</feature>
<dbReference type="RefSeq" id="XP_021870071.1">
    <property type="nucleotide sequence ID" value="XM_022016231.1"/>
</dbReference>
<dbReference type="PANTHER" id="PTHR21708">
    <property type="entry name" value="PROBABLE 2-DEHYDROPANTOATE 2-REDUCTASE"/>
    <property type="match status" value="1"/>
</dbReference>
<dbReference type="Proteomes" id="UP000193218">
    <property type="component" value="Unassembled WGS sequence"/>
</dbReference>
<dbReference type="Pfam" id="PF08546">
    <property type="entry name" value="ApbA_C"/>
    <property type="match status" value="1"/>
</dbReference>
<dbReference type="InterPro" id="IPR051402">
    <property type="entry name" value="KPR-Related"/>
</dbReference>
<dbReference type="InterPro" id="IPR013328">
    <property type="entry name" value="6PGD_dom2"/>
</dbReference>
<proteinExistence type="predicted"/>
<evidence type="ECO:0000313" key="4">
    <source>
        <dbReference type="EMBL" id="ORX35942.1"/>
    </source>
</evidence>
<dbReference type="EMBL" id="NBSH01000009">
    <property type="protein sequence ID" value="ORX35942.1"/>
    <property type="molecule type" value="Genomic_DNA"/>
</dbReference>
<comment type="caution">
    <text evidence="4">The sequence shown here is derived from an EMBL/GenBank/DDBJ whole genome shotgun (WGS) entry which is preliminary data.</text>
</comment>
<dbReference type="PANTHER" id="PTHR21708:SF43">
    <property type="entry name" value="KETOPANTOATE REDUCTASE C-TERMINAL DOMAIN-CONTAINING PROTEIN"/>
    <property type="match status" value="1"/>
</dbReference>
<dbReference type="InterPro" id="IPR008927">
    <property type="entry name" value="6-PGluconate_DH-like_C_sf"/>
</dbReference>
<dbReference type="InterPro" id="IPR013332">
    <property type="entry name" value="KPR_N"/>
</dbReference>
<dbReference type="GeneID" id="33558040"/>
<dbReference type="InParanoid" id="A0A1Y1UD54"/>
<dbReference type="Gene3D" id="1.10.1040.10">
    <property type="entry name" value="N-(1-d-carboxylethyl)-l-norvaline Dehydrogenase, domain 2"/>
    <property type="match status" value="1"/>
</dbReference>
<dbReference type="Gene3D" id="3.40.50.720">
    <property type="entry name" value="NAD(P)-binding Rossmann-like Domain"/>
    <property type="match status" value="1"/>
</dbReference>
<keyword evidence="1" id="KW-0472">Membrane</keyword>
<dbReference type="FunCoup" id="A0A1Y1UD54">
    <property type="interactions" value="221"/>
</dbReference>
<evidence type="ECO:0000259" key="2">
    <source>
        <dbReference type="Pfam" id="PF02558"/>
    </source>
</evidence>
<evidence type="ECO:0000313" key="5">
    <source>
        <dbReference type="Proteomes" id="UP000193218"/>
    </source>
</evidence>
<gene>
    <name evidence="4" type="ORF">BD324DRAFT_629592</name>
</gene>
<dbReference type="InterPro" id="IPR013752">
    <property type="entry name" value="KPA_reductase"/>
</dbReference>
<keyword evidence="1" id="KW-1133">Transmembrane helix</keyword>
<dbReference type="GO" id="GO:0005737">
    <property type="term" value="C:cytoplasm"/>
    <property type="evidence" value="ECO:0007669"/>
    <property type="project" value="TreeGrafter"/>
</dbReference>
<reference evidence="4 5" key="1">
    <citation type="submission" date="2017-03" db="EMBL/GenBank/DDBJ databases">
        <title>Widespread Adenine N6-methylation of Active Genes in Fungi.</title>
        <authorList>
            <consortium name="DOE Joint Genome Institute"/>
            <person name="Mondo S.J."/>
            <person name="Dannebaum R.O."/>
            <person name="Kuo R.C."/>
            <person name="Louie K.B."/>
            <person name="Bewick A.J."/>
            <person name="Labutti K."/>
            <person name="Haridas S."/>
            <person name="Kuo A."/>
            <person name="Salamov A."/>
            <person name="Ahrendt S.R."/>
            <person name="Lau R."/>
            <person name="Bowen B.P."/>
            <person name="Lipzen A."/>
            <person name="Sullivan W."/>
            <person name="Andreopoulos W.B."/>
            <person name="Clum A."/>
            <person name="Lindquist E."/>
            <person name="Daum C."/>
            <person name="Northen T.R."/>
            <person name="Ramamoorthy G."/>
            <person name="Schmitz R.J."/>
            <person name="Gryganskyi A."/>
            <person name="Culley D."/>
            <person name="Magnuson J."/>
            <person name="James T.Y."/>
            <person name="O'Malley M.A."/>
            <person name="Stajich J.E."/>
            <person name="Spatafora J.W."/>
            <person name="Visel A."/>
            <person name="Grigoriev I.V."/>
        </authorList>
    </citation>
    <scope>NUCLEOTIDE SEQUENCE [LARGE SCALE GENOMIC DNA]</scope>
    <source>
        <strain evidence="4 5">NRRL Y-17943</strain>
    </source>
</reference>
<keyword evidence="1" id="KW-0812">Transmembrane</keyword>
<protein>
    <submittedName>
        <fullName evidence="4">Ketopantoate reductase PanE/ApbA-domain-containing protein</fullName>
    </submittedName>
</protein>
<dbReference type="OrthoDB" id="3609at2759"/>
<name>A0A1Y1UD54_9TREE</name>
<dbReference type="SUPFAM" id="SSF51735">
    <property type="entry name" value="NAD(P)-binding Rossmann-fold domains"/>
    <property type="match status" value="1"/>
</dbReference>
<feature type="domain" description="Ketopantoate reductase N-terminal" evidence="2">
    <location>
        <begin position="16"/>
        <end position="175"/>
    </location>
</feature>
<organism evidence="4 5">
    <name type="scientific">Kockovaella imperatae</name>
    <dbReference type="NCBI Taxonomy" id="4999"/>
    <lineage>
        <taxon>Eukaryota</taxon>
        <taxon>Fungi</taxon>
        <taxon>Dikarya</taxon>
        <taxon>Basidiomycota</taxon>
        <taxon>Agaricomycotina</taxon>
        <taxon>Tremellomycetes</taxon>
        <taxon>Tremellales</taxon>
        <taxon>Cuniculitremaceae</taxon>
        <taxon>Kockovaella</taxon>
    </lineage>
</organism>
<feature type="transmembrane region" description="Helical" evidence="1">
    <location>
        <begin position="12"/>
        <end position="31"/>
    </location>
</feature>
<dbReference type="Pfam" id="PF02558">
    <property type="entry name" value="ApbA"/>
    <property type="match status" value="1"/>
</dbReference>
<dbReference type="AlphaFoldDB" id="A0A1Y1UD54"/>
<dbReference type="InterPro" id="IPR036291">
    <property type="entry name" value="NAD(P)-bd_dom_sf"/>
</dbReference>
<dbReference type="STRING" id="4999.A0A1Y1UD54"/>
<dbReference type="SUPFAM" id="SSF48179">
    <property type="entry name" value="6-phosphogluconate dehydrogenase C-terminal domain-like"/>
    <property type="match status" value="1"/>
</dbReference>